<feature type="domain" description="Cytochrome c" evidence="5">
    <location>
        <begin position="107"/>
        <end position="213"/>
    </location>
</feature>
<sequence length="362" mass="38662">MNQDSNGKPAGSLPARLAKATIFGLGLFAAGYGIYKTGVFGDLYAMIGGQVTQAVTAPPYSRAEMYADRKAYAKDPTGAAPPRMPVGADGYYIPPAEADLPKGPYGDAVKRGRDIFTQTGVMVKANVGNAMACVNCHIDAGRREHSAPMWGAYGAYPAYRSKTGSISTLEDRIQGCFTYSMNAQDSPSGHAPEAGSDVYRDLITYMAWLADGAPAGEKLPGALYPKVPKPKDGYDLTRGKAVYEQNCALCHGDKGQGTRNAQDGVTFPPLWGPLSYNWGAGMARIDTAAGFVKANMPMGKPYSLTDQQAWDVAAYLNSHERPKDPRQTGTVAEAARDFHAGEESYYGKELNGWLLGTGVSVR</sequence>
<dbReference type="GeneID" id="56588462"/>
<accession>A0A157Q983</accession>
<dbReference type="RefSeq" id="WP_025513595.1">
    <property type="nucleotide sequence ID" value="NZ_CP016340.1"/>
</dbReference>
<organism evidence="6 7">
    <name type="scientific">Bordetella trematum</name>
    <dbReference type="NCBI Taxonomy" id="123899"/>
    <lineage>
        <taxon>Bacteria</taxon>
        <taxon>Pseudomonadati</taxon>
        <taxon>Pseudomonadota</taxon>
        <taxon>Betaproteobacteria</taxon>
        <taxon>Burkholderiales</taxon>
        <taxon>Alcaligenaceae</taxon>
        <taxon>Bordetella</taxon>
    </lineage>
</organism>
<dbReference type="KEGG" id="btrm:SAMEA390648700115"/>
<dbReference type="Gene3D" id="1.10.760.10">
    <property type="entry name" value="Cytochrome c-like domain"/>
    <property type="match status" value="2"/>
</dbReference>
<keyword evidence="1 4" id="KW-0349">Heme</keyword>
<dbReference type="AlphaFoldDB" id="A0A157Q983"/>
<dbReference type="Pfam" id="PF00034">
    <property type="entry name" value="Cytochrom_C"/>
    <property type="match status" value="1"/>
</dbReference>
<evidence type="ECO:0000256" key="1">
    <source>
        <dbReference type="ARBA" id="ARBA00022617"/>
    </source>
</evidence>
<dbReference type="eggNOG" id="COG3258">
    <property type="taxonomic scope" value="Bacteria"/>
</dbReference>
<evidence type="ECO:0000256" key="2">
    <source>
        <dbReference type="ARBA" id="ARBA00022723"/>
    </source>
</evidence>
<dbReference type="PROSITE" id="PS51007">
    <property type="entry name" value="CYTC"/>
    <property type="match status" value="2"/>
</dbReference>
<dbReference type="PANTHER" id="PTHR35008">
    <property type="entry name" value="BLL4482 PROTEIN-RELATED"/>
    <property type="match status" value="1"/>
</dbReference>
<protein>
    <submittedName>
        <fullName evidence="6">Cytochrome C</fullName>
    </submittedName>
</protein>
<keyword evidence="2 4" id="KW-0479">Metal-binding</keyword>
<reference evidence="6 7" key="1">
    <citation type="submission" date="2016-04" db="EMBL/GenBank/DDBJ databases">
        <authorList>
            <consortium name="Pathogen Informatics"/>
        </authorList>
    </citation>
    <scope>NUCLEOTIDE SEQUENCE [LARGE SCALE GENOMIC DNA]</scope>
    <source>
        <strain evidence="6 7">H044680328</strain>
    </source>
</reference>
<dbReference type="InterPro" id="IPR036909">
    <property type="entry name" value="Cyt_c-like_dom_sf"/>
</dbReference>
<dbReference type="PANTHER" id="PTHR35008:SF9">
    <property type="entry name" value="CYTOCHROME C DOMAIN-CONTAINING PROTEIN"/>
    <property type="match status" value="1"/>
</dbReference>
<feature type="domain" description="Cytochrome c" evidence="5">
    <location>
        <begin position="234"/>
        <end position="320"/>
    </location>
</feature>
<evidence type="ECO:0000313" key="6">
    <source>
        <dbReference type="EMBL" id="SAI66148.1"/>
    </source>
</evidence>
<dbReference type="STRING" id="123899.SAMEA3906487_00115"/>
<dbReference type="InterPro" id="IPR009056">
    <property type="entry name" value="Cyt_c-like_dom"/>
</dbReference>
<dbReference type="EMBL" id="LT546645">
    <property type="protein sequence ID" value="SAI66148.1"/>
    <property type="molecule type" value="Genomic_DNA"/>
</dbReference>
<evidence type="ECO:0000259" key="5">
    <source>
        <dbReference type="PROSITE" id="PS51007"/>
    </source>
</evidence>
<name>A0A157Q983_9BORD</name>
<dbReference type="Proteomes" id="UP000076825">
    <property type="component" value="Chromosome 1"/>
</dbReference>
<proteinExistence type="predicted"/>
<evidence type="ECO:0000256" key="4">
    <source>
        <dbReference type="PROSITE-ProRule" id="PRU00433"/>
    </source>
</evidence>
<gene>
    <name evidence="6" type="ORF">SAMEA3906487_00115</name>
</gene>
<keyword evidence="7" id="KW-1185">Reference proteome</keyword>
<dbReference type="PATRIC" id="fig|123899.6.peg.108"/>
<dbReference type="GO" id="GO:0046872">
    <property type="term" value="F:metal ion binding"/>
    <property type="evidence" value="ECO:0007669"/>
    <property type="project" value="UniProtKB-KW"/>
</dbReference>
<evidence type="ECO:0000256" key="3">
    <source>
        <dbReference type="ARBA" id="ARBA00023004"/>
    </source>
</evidence>
<dbReference type="InterPro" id="IPR051459">
    <property type="entry name" value="Cytochrome_c-type_DH"/>
</dbReference>
<dbReference type="GO" id="GO:0009055">
    <property type="term" value="F:electron transfer activity"/>
    <property type="evidence" value="ECO:0007669"/>
    <property type="project" value="InterPro"/>
</dbReference>
<dbReference type="SUPFAM" id="SSF46626">
    <property type="entry name" value="Cytochrome c"/>
    <property type="match status" value="2"/>
</dbReference>
<evidence type="ECO:0000313" key="7">
    <source>
        <dbReference type="Proteomes" id="UP000076825"/>
    </source>
</evidence>
<dbReference type="Pfam" id="PF21342">
    <property type="entry name" value="SoxA-TsdA_cyt-c"/>
    <property type="match status" value="1"/>
</dbReference>
<dbReference type="OrthoDB" id="9808312at2"/>
<keyword evidence="3 4" id="KW-0408">Iron</keyword>
<dbReference type="GO" id="GO:0020037">
    <property type="term" value="F:heme binding"/>
    <property type="evidence" value="ECO:0007669"/>
    <property type="project" value="InterPro"/>
</dbReference>